<sequence length="795" mass="89550">MLRAKTLSHLLFRSRHIAATTRKIPVRTLATTIESSLIKNELKHSESPYLRDHQHNPVHWQEWNKKSLDISEQLGKPIFLSIGYHTCHWCHVMNHDSYMDPKVAEVINKHFIPIKVDREQRPDVDAIYTMYMQATTGQSGWPLNVFLAPGTLSPFYGGMYWPSHPTAQSSTTFSQVLEGVVNIWAKEPQRCIESAETIKNRLTELHDAQSGASYDELRLSILDDVKEHFNKHFDAKYGGFAETPKFPCPHNLSFLMKYSDLLQSKTDTDMSLRDKSLFTLKKIGQSALKDHLGRGFSRYSVTMDWSLPHFEKLLLDQALLLTAYVQAYQVATNPKDKELFLEDIKGLIEYITIDMADPTNGSFYSAEDSDSAPSRAIMQSEPESSGEYNKIEGGYYLWQSDDFARPLTRIENDIAAHYWNVQELGNIDSEFDVYNNLSLQNTLHVTAEPREIGMTFGKNENKVKEILASAKAKLQEYRTQTRERPAVDKKVITGWNGAAIGALAQASHLLAPTDPALSEQALTAAKKCAHFIYTNLFEAANEPAAAAGKLFRMYSYSKPSTEAGSTPAVNEDYAYLISGLLDLYQTTFDPRYLDWAKTLQEHQISQFWDSKNGGFYTVPNNNKRDELFLCPKNSFDSAEPSSNGVSADNLFRLAGFLSSNVFRQCALDVLHCFGKELTAQPFGYCSMLGAVVAKVKGIQSVLIVGNDAENTQTEKLVSHLTRNQDKLPTNLTITRITAPAVDNYFEHYGNTLYGALEDKYGKGLVRFFTVDENFKLTNEGYETAEEAIKAIEAAQ</sequence>
<dbReference type="Gene3D" id="1.50.10.10">
    <property type="match status" value="1"/>
</dbReference>
<evidence type="ECO:0000313" key="3">
    <source>
        <dbReference type="EMBL" id="CDO57758.1"/>
    </source>
</evidence>
<dbReference type="PANTHER" id="PTHR42899">
    <property type="entry name" value="SPERMATOGENESIS-ASSOCIATED PROTEIN 20"/>
    <property type="match status" value="1"/>
</dbReference>
<dbReference type="CDD" id="cd02955">
    <property type="entry name" value="SSP411"/>
    <property type="match status" value="1"/>
</dbReference>
<evidence type="ECO:0000313" key="4">
    <source>
        <dbReference type="Proteomes" id="UP000242525"/>
    </source>
</evidence>
<dbReference type="STRING" id="1173061.A0A0J9XJF4"/>
<dbReference type="PIRSF" id="PIRSF006402">
    <property type="entry name" value="UCP006402_thioredoxin"/>
    <property type="match status" value="1"/>
</dbReference>
<protein>
    <recommendedName>
        <fullName evidence="2">Spermatogenesis-associated protein 20-like TRX domain-containing protein</fullName>
    </recommendedName>
</protein>
<dbReference type="PANTHER" id="PTHR42899:SF1">
    <property type="entry name" value="SPERMATOGENESIS-ASSOCIATED PROTEIN 20"/>
    <property type="match status" value="1"/>
</dbReference>
<dbReference type="SUPFAM" id="SSF48208">
    <property type="entry name" value="Six-hairpin glycosidases"/>
    <property type="match status" value="1"/>
</dbReference>
<feature type="domain" description="Spermatogenesis-associated protein 20-like TRX" evidence="2">
    <location>
        <begin position="39"/>
        <end position="202"/>
    </location>
</feature>
<dbReference type="AlphaFoldDB" id="A0A0J9XJF4"/>
<keyword evidence="4" id="KW-1185">Reference proteome</keyword>
<reference evidence="3" key="1">
    <citation type="submission" date="2014-03" db="EMBL/GenBank/DDBJ databases">
        <authorList>
            <person name="Casaregola S."/>
        </authorList>
    </citation>
    <scope>NUCLEOTIDE SEQUENCE [LARGE SCALE GENOMIC DNA]</scope>
    <source>
        <strain evidence="3">CLIB 918</strain>
    </source>
</reference>
<dbReference type="SUPFAM" id="SSF52833">
    <property type="entry name" value="Thioredoxin-like"/>
    <property type="match status" value="1"/>
</dbReference>
<comment type="caution">
    <text evidence="3">The sequence shown here is derived from an EMBL/GenBank/DDBJ whole genome shotgun (WGS) entry which is preliminary data.</text>
</comment>
<dbReference type="InterPro" id="IPR036249">
    <property type="entry name" value="Thioredoxin-like_sf"/>
</dbReference>
<dbReference type="InterPro" id="IPR008928">
    <property type="entry name" value="6-hairpin_glycosidase_sf"/>
</dbReference>
<name>A0A0J9XJF4_GEOCN</name>
<dbReference type="InterPro" id="IPR004879">
    <property type="entry name" value="Ssp411-like_TRX"/>
</dbReference>
<dbReference type="Gene3D" id="3.40.30.10">
    <property type="entry name" value="Glutaredoxin"/>
    <property type="match status" value="1"/>
</dbReference>
<evidence type="ECO:0000256" key="1">
    <source>
        <dbReference type="SAM" id="MobiDB-lite"/>
    </source>
</evidence>
<evidence type="ECO:0000259" key="2">
    <source>
        <dbReference type="Pfam" id="PF03190"/>
    </source>
</evidence>
<feature type="region of interest" description="Disordered" evidence="1">
    <location>
        <begin position="365"/>
        <end position="385"/>
    </location>
</feature>
<dbReference type="EMBL" id="CCBN010000025">
    <property type="protein sequence ID" value="CDO57758.1"/>
    <property type="molecule type" value="Genomic_DNA"/>
</dbReference>
<proteinExistence type="predicted"/>
<dbReference type="GO" id="GO:0005975">
    <property type="term" value="P:carbohydrate metabolic process"/>
    <property type="evidence" value="ECO:0007669"/>
    <property type="project" value="InterPro"/>
</dbReference>
<gene>
    <name evidence="3" type="ORF">BN980_GECA25s00186g</name>
</gene>
<dbReference type="InterPro" id="IPR024705">
    <property type="entry name" value="Ssp411"/>
</dbReference>
<dbReference type="InterPro" id="IPR012341">
    <property type="entry name" value="6hp_glycosidase-like_sf"/>
</dbReference>
<dbReference type="GO" id="GO:0004553">
    <property type="term" value="F:hydrolase activity, hydrolyzing O-glycosyl compounds"/>
    <property type="evidence" value="ECO:0007669"/>
    <property type="project" value="UniProtKB-ARBA"/>
</dbReference>
<dbReference type="Pfam" id="PF03190">
    <property type="entry name" value="Thioredox_DsbH"/>
    <property type="match status" value="1"/>
</dbReference>
<dbReference type="Proteomes" id="UP000242525">
    <property type="component" value="Unassembled WGS sequence"/>
</dbReference>
<organism evidence="3 4">
    <name type="scientific">Geotrichum candidum</name>
    <name type="common">Oospora lactis</name>
    <name type="synonym">Dipodascus geotrichum</name>
    <dbReference type="NCBI Taxonomy" id="1173061"/>
    <lineage>
        <taxon>Eukaryota</taxon>
        <taxon>Fungi</taxon>
        <taxon>Dikarya</taxon>
        <taxon>Ascomycota</taxon>
        <taxon>Saccharomycotina</taxon>
        <taxon>Dipodascomycetes</taxon>
        <taxon>Dipodascales</taxon>
        <taxon>Dipodascaceae</taxon>
        <taxon>Geotrichum</taxon>
    </lineage>
</organism>
<accession>A0A0J9XJF4</accession>
<dbReference type="OrthoDB" id="1923667at2759"/>